<evidence type="ECO:0000313" key="3">
    <source>
        <dbReference type="Proteomes" id="UP000005438"/>
    </source>
</evidence>
<protein>
    <submittedName>
        <fullName evidence="2">Uncharacterized protein</fullName>
    </submittedName>
</protein>
<reference evidence="2 3" key="1">
    <citation type="submission" date="2011-12" db="EMBL/GenBank/DDBJ databases">
        <title>The complete genome of Niastella koreensis GR20-10.</title>
        <authorList>
            <consortium name="US DOE Joint Genome Institute (JGI-PGF)"/>
            <person name="Lucas S."/>
            <person name="Han J."/>
            <person name="Lapidus A."/>
            <person name="Bruce D."/>
            <person name="Goodwin L."/>
            <person name="Pitluck S."/>
            <person name="Peters L."/>
            <person name="Kyrpides N."/>
            <person name="Mavromatis K."/>
            <person name="Ivanova N."/>
            <person name="Mikhailova N."/>
            <person name="Davenport K."/>
            <person name="Saunders E."/>
            <person name="Detter J.C."/>
            <person name="Tapia R."/>
            <person name="Han C."/>
            <person name="Land M."/>
            <person name="Hauser L."/>
            <person name="Markowitz V."/>
            <person name="Cheng J.-F."/>
            <person name="Hugenholtz P."/>
            <person name="Woyke T."/>
            <person name="Wu D."/>
            <person name="Tindall B."/>
            <person name="Pomrenke H."/>
            <person name="Brambilla E."/>
            <person name="Klenk H.-P."/>
            <person name="Eisen J.A."/>
        </authorList>
    </citation>
    <scope>NUCLEOTIDE SEQUENCE [LARGE SCALE GENOMIC DNA]</scope>
    <source>
        <strain evidence="3">DSM 17620 / KACC 11465 / NBRC 106392 / GR20-10</strain>
    </source>
</reference>
<organism evidence="2 3">
    <name type="scientific">Niastella koreensis (strain DSM 17620 / KACC 11465 / NBRC 106392 / GR20-10)</name>
    <dbReference type="NCBI Taxonomy" id="700598"/>
    <lineage>
        <taxon>Bacteria</taxon>
        <taxon>Pseudomonadati</taxon>
        <taxon>Bacteroidota</taxon>
        <taxon>Chitinophagia</taxon>
        <taxon>Chitinophagales</taxon>
        <taxon>Chitinophagaceae</taxon>
        <taxon>Niastella</taxon>
    </lineage>
</organism>
<dbReference type="OrthoDB" id="9811934at2"/>
<dbReference type="EMBL" id="CP003178">
    <property type="protein sequence ID" value="AEV97757.1"/>
    <property type="molecule type" value="Genomic_DNA"/>
</dbReference>
<dbReference type="AlphaFoldDB" id="G8TN72"/>
<proteinExistence type="predicted"/>
<accession>G8TN72</accession>
<dbReference type="HOGENOM" id="CLU_2684115_0_0_10"/>
<gene>
    <name evidence="2" type="ordered locus">Niako_1386</name>
</gene>
<feature type="signal peptide" evidence="1">
    <location>
        <begin position="1"/>
        <end position="26"/>
    </location>
</feature>
<dbReference type="STRING" id="700598.Niako_1386"/>
<dbReference type="KEGG" id="nko:Niako_1386"/>
<evidence type="ECO:0000313" key="2">
    <source>
        <dbReference type="EMBL" id="AEV97757.1"/>
    </source>
</evidence>
<dbReference type="Proteomes" id="UP000005438">
    <property type="component" value="Chromosome"/>
</dbReference>
<dbReference type="RefSeq" id="WP_014217671.1">
    <property type="nucleotide sequence ID" value="NC_016609.1"/>
</dbReference>
<feature type="chain" id="PRO_5003517848" evidence="1">
    <location>
        <begin position="27"/>
        <end position="74"/>
    </location>
</feature>
<name>G8TN72_NIAKG</name>
<keyword evidence="1" id="KW-0732">Signal</keyword>
<evidence type="ECO:0000256" key="1">
    <source>
        <dbReference type="SAM" id="SignalP"/>
    </source>
</evidence>
<sequence>MNLLSICLHRCLSVICALSCCLLSPAQDAAFAWGRAVFGNGTIWNLSSTADAAGNVYAAGYFSGTADFDPGQTR</sequence>